<dbReference type="EMBL" id="JANSLM010000005">
    <property type="protein sequence ID" value="MDT8839150.1"/>
    <property type="molecule type" value="Genomic_DNA"/>
</dbReference>
<reference evidence="4" key="1">
    <citation type="submission" date="2022-08" db="EMBL/GenBank/DDBJ databases">
        <authorList>
            <person name="Kim S.-J."/>
        </authorList>
    </citation>
    <scope>NUCLEOTIDE SEQUENCE</scope>
    <source>
        <strain evidence="4">KJ</strain>
    </source>
</reference>
<proteinExistence type="predicted"/>
<dbReference type="GO" id="GO:0006152">
    <property type="term" value="P:purine nucleoside catabolic process"/>
    <property type="evidence" value="ECO:0007669"/>
    <property type="project" value="TreeGrafter"/>
</dbReference>
<name>A0AAP5QB33_9BURK</name>
<dbReference type="PANTHER" id="PTHR12304:SF4">
    <property type="entry name" value="URIDINE NUCLEOSIDASE"/>
    <property type="match status" value="1"/>
</dbReference>
<dbReference type="InterPro" id="IPR001910">
    <property type="entry name" value="Inosine/uridine_hydrolase_dom"/>
</dbReference>
<dbReference type="RefSeq" id="WP_106352321.1">
    <property type="nucleotide sequence ID" value="NZ_CP099625.1"/>
</dbReference>
<evidence type="ECO:0000259" key="3">
    <source>
        <dbReference type="Pfam" id="PF01156"/>
    </source>
</evidence>
<gene>
    <name evidence="4" type="ORF">ParKJ_17160</name>
</gene>
<keyword evidence="2" id="KW-0326">Glycosidase</keyword>
<feature type="domain" description="Inosine/uridine-preferring nucleoside hydrolase" evidence="3">
    <location>
        <begin position="6"/>
        <end position="309"/>
    </location>
</feature>
<dbReference type="SUPFAM" id="SSF53590">
    <property type="entry name" value="Nucleoside hydrolase"/>
    <property type="match status" value="1"/>
</dbReference>
<dbReference type="InterPro" id="IPR036452">
    <property type="entry name" value="Ribo_hydro-like"/>
</dbReference>
<dbReference type="CDD" id="cd02650">
    <property type="entry name" value="nuc_hydro_CaPnhB"/>
    <property type="match status" value="1"/>
</dbReference>
<dbReference type="Gene3D" id="3.90.245.10">
    <property type="entry name" value="Ribonucleoside hydrolase-like"/>
    <property type="match status" value="1"/>
</dbReference>
<dbReference type="Proteomes" id="UP001246473">
    <property type="component" value="Unassembled WGS sequence"/>
</dbReference>
<comment type="caution">
    <text evidence="4">The sequence shown here is derived from an EMBL/GenBank/DDBJ whole genome shotgun (WGS) entry which is preliminary data.</text>
</comment>
<sequence>MSRHKVIYDTDPGVDDAMALVFQALHPDIDLLGLTSVFGNATIETTTRNARFLAGRFAPGVPVAQGATAPLRRAAPEPLAWIHGDNGLGNITIEAGVEAPLDARPAHRFIIDTVRAHPGEVTLIAVGPLTNLALALTDDPRIASLVKQVVVMGGAFGTDGVLGNVTPAAEANLLGDPDAADIVFGAPWPVVIVGLDVTQRTIMSEGYLASLRDRGGAAGQFVWDVSRHYQAFHEQSAQLKGIYVHDSSAVAYVLAPHLYTVRSGPVRVLTDGIAVGQSIQKPSTMPVPAPDWDSRPEAVVCLDVNVPGMLTLYEGTVCGTLQNHPGTNWRRAD</sequence>
<organism evidence="4 5">
    <name type="scientific">Paraburkholderia fungorum</name>
    <dbReference type="NCBI Taxonomy" id="134537"/>
    <lineage>
        <taxon>Bacteria</taxon>
        <taxon>Pseudomonadati</taxon>
        <taxon>Pseudomonadota</taxon>
        <taxon>Betaproteobacteria</taxon>
        <taxon>Burkholderiales</taxon>
        <taxon>Burkholderiaceae</taxon>
        <taxon>Paraburkholderia</taxon>
    </lineage>
</organism>
<dbReference type="PANTHER" id="PTHR12304">
    <property type="entry name" value="INOSINE-URIDINE PREFERRING NUCLEOSIDE HYDROLASE"/>
    <property type="match status" value="1"/>
</dbReference>
<dbReference type="Pfam" id="PF01156">
    <property type="entry name" value="IU_nuc_hydro"/>
    <property type="match status" value="1"/>
</dbReference>
<dbReference type="AlphaFoldDB" id="A0AAP5QB33"/>
<protein>
    <submittedName>
        <fullName evidence="4">Nucleoside hydrolase</fullName>
    </submittedName>
</protein>
<evidence type="ECO:0000313" key="4">
    <source>
        <dbReference type="EMBL" id="MDT8839150.1"/>
    </source>
</evidence>
<evidence type="ECO:0000256" key="2">
    <source>
        <dbReference type="ARBA" id="ARBA00023295"/>
    </source>
</evidence>
<accession>A0AAP5QB33</accession>
<dbReference type="GO" id="GO:0008477">
    <property type="term" value="F:purine nucleosidase activity"/>
    <property type="evidence" value="ECO:0007669"/>
    <property type="project" value="TreeGrafter"/>
</dbReference>
<dbReference type="InterPro" id="IPR023186">
    <property type="entry name" value="IUNH"/>
</dbReference>
<evidence type="ECO:0000313" key="5">
    <source>
        <dbReference type="Proteomes" id="UP001246473"/>
    </source>
</evidence>
<keyword evidence="1 4" id="KW-0378">Hydrolase</keyword>
<dbReference type="GO" id="GO:0005829">
    <property type="term" value="C:cytosol"/>
    <property type="evidence" value="ECO:0007669"/>
    <property type="project" value="TreeGrafter"/>
</dbReference>
<evidence type="ECO:0000256" key="1">
    <source>
        <dbReference type="ARBA" id="ARBA00022801"/>
    </source>
</evidence>